<dbReference type="PANTHER" id="PTHR10632">
    <property type="entry name" value="SULFIDE:QUINONE OXIDOREDUCTASE"/>
    <property type="match status" value="1"/>
</dbReference>
<gene>
    <name evidence="8" type="ORF">E0F89_06550</name>
</gene>
<dbReference type="GO" id="GO:0071949">
    <property type="term" value="F:FAD binding"/>
    <property type="evidence" value="ECO:0007669"/>
    <property type="project" value="TreeGrafter"/>
</dbReference>
<evidence type="ECO:0000259" key="7">
    <source>
        <dbReference type="Pfam" id="PF07992"/>
    </source>
</evidence>
<dbReference type="OrthoDB" id="9805710at2"/>
<keyword evidence="4" id="KW-0274">FAD</keyword>
<evidence type="ECO:0000256" key="3">
    <source>
        <dbReference type="ARBA" id="ARBA00022719"/>
    </source>
</evidence>
<keyword evidence="3" id="KW-0874">Quinone</keyword>
<dbReference type="PANTHER" id="PTHR10632:SF2">
    <property type="entry name" value="SULFIDE:QUINONE OXIDOREDUCTASE, MITOCHONDRIAL"/>
    <property type="match status" value="1"/>
</dbReference>
<evidence type="ECO:0000256" key="4">
    <source>
        <dbReference type="ARBA" id="ARBA00022827"/>
    </source>
</evidence>
<evidence type="ECO:0000256" key="2">
    <source>
        <dbReference type="ARBA" id="ARBA00022630"/>
    </source>
</evidence>
<dbReference type="AlphaFoldDB" id="A0A4R5AWP0"/>
<evidence type="ECO:0000256" key="5">
    <source>
        <dbReference type="ARBA" id="ARBA00022946"/>
    </source>
</evidence>
<dbReference type="InterPro" id="IPR023753">
    <property type="entry name" value="FAD/NAD-binding_dom"/>
</dbReference>
<dbReference type="Pfam" id="PF07992">
    <property type="entry name" value="Pyr_redox_2"/>
    <property type="match status" value="1"/>
</dbReference>
<dbReference type="EMBL" id="SMFM01000002">
    <property type="protein sequence ID" value="TDD77243.1"/>
    <property type="molecule type" value="Genomic_DNA"/>
</dbReference>
<sequence>MVNHYQILIIGGGNAGLSVASQLLIKRSNLNIGIIDPSEKHYYQPAWTLVGAGIFDINKTVRNEKDVIPKNTTWIKEAVNEFMPNENKVRCSSGKEFTYNYLIVCPGIQLDWDKIKGLKDTLGKNNVSSNYSFQHAPYTWEMIENFKGGTAVFTNPTTPIKCGGAPHKIMYLAVDYWRKQGILDKCDVHYLSGATVIFGVKEYAATLTEVVKRGNIKVHFGVNVNEIDAANKTIFYEEKNQAGEVLRKSMKFDLCHAVPPQSAPDFIKNSILKDEANPFGYVEIDKYTMQHTRFPNVFALGDCTNAPCSKTGAAIRKQAPVVVTNLLAIMDNKKVTAQYDGYSACPIPTQYGKLMLAEFDYTNTPKMTFPINQAKPNWAMWILKTKVLPWLYWNKILKGTA</sequence>
<keyword evidence="9" id="KW-1185">Reference proteome</keyword>
<dbReference type="FunFam" id="3.50.50.60:FF:000034">
    <property type="entry name" value="sulfide:quinone oxidoreductase, mitochondrial"/>
    <property type="match status" value="1"/>
</dbReference>
<evidence type="ECO:0000313" key="8">
    <source>
        <dbReference type="EMBL" id="TDD77243.1"/>
    </source>
</evidence>
<dbReference type="SUPFAM" id="SSF51905">
    <property type="entry name" value="FAD/NAD(P)-binding domain"/>
    <property type="match status" value="2"/>
</dbReference>
<dbReference type="Gene3D" id="3.50.50.60">
    <property type="entry name" value="FAD/NAD(P)-binding domain"/>
    <property type="match status" value="2"/>
</dbReference>
<comment type="cofactor">
    <cofactor evidence="1">
        <name>FAD</name>
        <dbReference type="ChEBI" id="CHEBI:57692"/>
    </cofactor>
</comment>
<dbReference type="InterPro" id="IPR036188">
    <property type="entry name" value="FAD/NAD-bd_sf"/>
</dbReference>
<reference evidence="8 9" key="1">
    <citation type="submission" date="2019-03" db="EMBL/GenBank/DDBJ databases">
        <title>Flavobacterium AT-3-2 sp. nov., isolated from arctic soil.</title>
        <authorList>
            <person name="Chaudhary D.K."/>
        </authorList>
    </citation>
    <scope>NUCLEOTIDE SEQUENCE [LARGE SCALE GENOMIC DNA]</scope>
    <source>
        <strain evidence="8 9">AT-3-2</strain>
    </source>
</reference>
<dbReference type="InterPro" id="IPR015904">
    <property type="entry name" value="Sulphide_quinone_reductase"/>
</dbReference>
<proteinExistence type="predicted"/>
<organism evidence="8 9">
    <name type="scientific">Flavobacterium caseinilyticum</name>
    <dbReference type="NCBI Taxonomy" id="2541732"/>
    <lineage>
        <taxon>Bacteria</taxon>
        <taxon>Pseudomonadati</taxon>
        <taxon>Bacteroidota</taxon>
        <taxon>Flavobacteriia</taxon>
        <taxon>Flavobacteriales</taxon>
        <taxon>Flavobacteriaceae</taxon>
        <taxon>Flavobacterium</taxon>
    </lineage>
</organism>
<keyword evidence="5" id="KW-0809">Transit peptide</keyword>
<dbReference type="RefSeq" id="WP_131909014.1">
    <property type="nucleotide sequence ID" value="NZ_SMFM01000002.1"/>
</dbReference>
<dbReference type="GO" id="GO:0070224">
    <property type="term" value="F:sulfide:quinone oxidoreductase activity"/>
    <property type="evidence" value="ECO:0007669"/>
    <property type="project" value="TreeGrafter"/>
</dbReference>
<feature type="domain" description="FAD/NAD(P)-binding" evidence="7">
    <location>
        <begin position="5"/>
        <end position="127"/>
    </location>
</feature>
<dbReference type="GO" id="GO:0070221">
    <property type="term" value="P:sulfide oxidation, using sulfide:quinone oxidoreductase"/>
    <property type="evidence" value="ECO:0007669"/>
    <property type="project" value="TreeGrafter"/>
</dbReference>
<keyword evidence="6" id="KW-0560">Oxidoreductase</keyword>
<keyword evidence="2" id="KW-0285">Flavoprotein</keyword>
<comment type="caution">
    <text evidence="8">The sequence shown here is derived from an EMBL/GenBank/DDBJ whole genome shotgun (WGS) entry which is preliminary data.</text>
</comment>
<accession>A0A4R5AWP0</accession>
<protein>
    <submittedName>
        <fullName evidence="8">NAD(P)/FAD-dependent oxidoreductase</fullName>
    </submittedName>
</protein>
<evidence type="ECO:0000313" key="9">
    <source>
        <dbReference type="Proteomes" id="UP000295278"/>
    </source>
</evidence>
<evidence type="ECO:0000256" key="6">
    <source>
        <dbReference type="ARBA" id="ARBA00023002"/>
    </source>
</evidence>
<dbReference type="GO" id="GO:0048038">
    <property type="term" value="F:quinone binding"/>
    <property type="evidence" value="ECO:0007669"/>
    <property type="project" value="UniProtKB-KW"/>
</dbReference>
<dbReference type="Proteomes" id="UP000295278">
    <property type="component" value="Unassembled WGS sequence"/>
</dbReference>
<name>A0A4R5AWP0_9FLAO</name>
<evidence type="ECO:0000256" key="1">
    <source>
        <dbReference type="ARBA" id="ARBA00001974"/>
    </source>
</evidence>